<dbReference type="InterPro" id="IPR041489">
    <property type="entry name" value="PDZ_6"/>
</dbReference>
<evidence type="ECO:0000256" key="1">
    <source>
        <dbReference type="ARBA" id="ARBA00009179"/>
    </source>
</evidence>
<dbReference type="AlphaFoldDB" id="A0A2A6E2Z8"/>
<dbReference type="GO" id="GO:0004175">
    <property type="term" value="F:endopeptidase activity"/>
    <property type="evidence" value="ECO:0007669"/>
    <property type="project" value="TreeGrafter"/>
</dbReference>
<evidence type="ECO:0000313" key="9">
    <source>
        <dbReference type="Proteomes" id="UP000243688"/>
    </source>
</evidence>
<keyword evidence="2 5" id="KW-0645">Protease</keyword>
<dbReference type="Proteomes" id="UP000243688">
    <property type="component" value="Unassembled WGS sequence"/>
</dbReference>
<dbReference type="SMART" id="SM00245">
    <property type="entry name" value="TSPc"/>
    <property type="match status" value="1"/>
</dbReference>
<keyword evidence="4 5" id="KW-0720">Serine protease</keyword>
<dbReference type="NCBIfam" id="TIGR00225">
    <property type="entry name" value="prc"/>
    <property type="match status" value="1"/>
</dbReference>
<reference evidence="8 9" key="1">
    <citation type="submission" date="2016-12" db="EMBL/GenBank/DDBJ databases">
        <title>Candidatus Reconcilibacillus cellulovorans genome.</title>
        <authorList>
            <person name="Kolinko S."/>
            <person name="Wu Y.-W."/>
            <person name="Tachea F."/>
            <person name="Denzel E."/>
            <person name="Hiras J."/>
            <person name="Baecker N."/>
            <person name="Chan L.J."/>
            <person name="Eichorst S.A."/>
            <person name="Frey D."/>
            <person name="Adams P.D."/>
            <person name="Pray T."/>
            <person name="Tanjore D."/>
            <person name="Petzold C.J."/>
            <person name="Gladden J.M."/>
            <person name="Simmons B.A."/>
            <person name="Singer S.W."/>
        </authorList>
    </citation>
    <scope>NUCLEOTIDE SEQUENCE [LARGE SCALE GENOMIC DNA]</scope>
    <source>
        <strain evidence="8">JTherm</strain>
    </source>
</reference>
<dbReference type="InterPro" id="IPR036366">
    <property type="entry name" value="PGBDSf"/>
</dbReference>
<gene>
    <name evidence="8" type="ORF">BLM47_03930</name>
</gene>
<dbReference type="InterPro" id="IPR002477">
    <property type="entry name" value="Peptidoglycan-bd-like"/>
</dbReference>
<feature type="transmembrane region" description="Helical" evidence="6">
    <location>
        <begin position="12"/>
        <end position="34"/>
    </location>
</feature>
<dbReference type="GO" id="GO:0030288">
    <property type="term" value="C:outer membrane-bounded periplasmic space"/>
    <property type="evidence" value="ECO:0007669"/>
    <property type="project" value="TreeGrafter"/>
</dbReference>
<dbReference type="FunFam" id="2.30.42.10:FF:000063">
    <property type="entry name" value="Peptidase, S41 family"/>
    <property type="match status" value="1"/>
</dbReference>
<organism evidence="8 9">
    <name type="scientific">Candidatus Reconcilbacillus cellulovorans</name>
    <dbReference type="NCBI Taxonomy" id="1906605"/>
    <lineage>
        <taxon>Bacteria</taxon>
        <taxon>Bacillati</taxon>
        <taxon>Bacillota</taxon>
        <taxon>Bacilli</taxon>
        <taxon>Bacillales</taxon>
        <taxon>Paenibacillaceae</taxon>
        <taxon>Candidatus Reconcilbacillus</taxon>
    </lineage>
</organism>
<dbReference type="SUPFAM" id="SSF52096">
    <property type="entry name" value="ClpP/crotonase"/>
    <property type="match status" value="1"/>
</dbReference>
<name>A0A2A6E2Z8_9BACL</name>
<dbReference type="Gene3D" id="3.30.750.44">
    <property type="match status" value="1"/>
</dbReference>
<dbReference type="GO" id="GO:0007165">
    <property type="term" value="P:signal transduction"/>
    <property type="evidence" value="ECO:0007669"/>
    <property type="project" value="TreeGrafter"/>
</dbReference>
<evidence type="ECO:0000256" key="3">
    <source>
        <dbReference type="ARBA" id="ARBA00022801"/>
    </source>
</evidence>
<dbReference type="Gene3D" id="1.10.101.10">
    <property type="entry name" value="PGBD-like superfamily/PGBD"/>
    <property type="match status" value="1"/>
</dbReference>
<evidence type="ECO:0000256" key="6">
    <source>
        <dbReference type="SAM" id="Phobius"/>
    </source>
</evidence>
<evidence type="ECO:0000313" key="8">
    <source>
        <dbReference type="EMBL" id="PDO11137.1"/>
    </source>
</evidence>
<dbReference type="EMBL" id="MOXJ01000005">
    <property type="protein sequence ID" value="PDO11137.1"/>
    <property type="molecule type" value="Genomic_DNA"/>
</dbReference>
<dbReference type="CDD" id="cd06782">
    <property type="entry name" value="cpPDZ_CPP-like"/>
    <property type="match status" value="1"/>
</dbReference>
<dbReference type="InterPro" id="IPR036034">
    <property type="entry name" value="PDZ_sf"/>
</dbReference>
<dbReference type="GO" id="GO:0008236">
    <property type="term" value="F:serine-type peptidase activity"/>
    <property type="evidence" value="ECO:0007669"/>
    <property type="project" value="UniProtKB-KW"/>
</dbReference>
<protein>
    <recommendedName>
        <fullName evidence="7">PDZ domain-containing protein</fullName>
    </recommendedName>
</protein>
<sequence>MEAFGVWRGRNGLLAVSALLAAMFTGSLLTLLWIGPEAGVVPVGADRREQTEVEMPQDGLTERQKEKLDAAYRLILREFYRRPDGDRLVDGAIRGMVEALGDPHSAYLSPEEARQLEDALQPSFQGVGAEVTMENGRVTVVSAIRGSPADKAGLRPKDVILSVNGESLEGLGLVEAVNKIRGPKGTQAKLEVLRGQSVLHLTIVRDEVGYETVYAARTDDGIVRIEIRQFAVNTKERFMEHLEQMEREGVRGLVIDLRNNPGGVLTTATGIAEAFVPPGRPIMYTEERDGAPIAVVSRGQGQERGYPVDYPIVVLVNRGSASAAEVLAAALRESAGALLVGETTYGKGTVQYPFTDALGDGSLIKLTVKKWLTPSGRWIEGTGLVPDREVAQPAIYAASFLTKAETLRRDVAGADVRNAQLMLDGLGFSPGRTDGYFDDRTEEAVRLFQQRHGLPVTGEVDPTTARRLEEETARAIRDPGRDSQWLAALEEVRARATDRKG</sequence>
<accession>A0A2A6E2Z8</accession>
<evidence type="ECO:0000256" key="4">
    <source>
        <dbReference type="ARBA" id="ARBA00022825"/>
    </source>
</evidence>
<keyword evidence="6" id="KW-0812">Transmembrane</keyword>
<comment type="similarity">
    <text evidence="1 5">Belongs to the peptidase S41A family.</text>
</comment>
<keyword evidence="6" id="KW-0472">Membrane</keyword>
<dbReference type="InterPro" id="IPR001478">
    <property type="entry name" value="PDZ"/>
</dbReference>
<dbReference type="InterPro" id="IPR036365">
    <property type="entry name" value="PGBD-like_sf"/>
</dbReference>
<feature type="domain" description="PDZ" evidence="7">
    <location>
        <begin position="117"/>
        <end position="181"/>
    </location>
</feature>
<dbReference type="Pfam" id="PF01471">
    <property type="entry name" value="PG_binding_1"/>
    <property type="match status" value="1"/>
</dbReference>
<keyword evidence="3 5" id="KW-0378">Hydrolase</keyword>
<evidence type="ECO:0000259" key="7">
    <source>
        <dbReference type="PROSITE" id="PS50106"/>
    </source>
</evidence>
<dbReference type="Pfam" id="PF03572">
    <property type="entry name" value="Peptidase_S41"/>
    <property type="match status" value="1"/>
</dbReference>
<keyword evidence="6" id="KW-1133">Transmembrane helix</keyword>
<dbReference type="PROSITE" id="PS50106">
    <property type="entry name" value="PDZ"/>
    <property type="match status" value="1"/>
</dbReference>
<dbReference type="Pfam" id="PF22694">
    <property type="entry name" value="CtpB_N-like"/>
    <property type="match status" value="1"/>
</dbReference>
<dbReference type="PANTHER" id="PTHR32060">
    <property type="entry name" value="TAIL-SPECIFIC PROTEASE"/>
    <property type="match status" value="1"/>
</dbReference>
<dbReference type="GO" id="GO:0006508">
    <property type="term" value="P:proteolysis"/>
    <property type="evidence" value="ECO:0007669"/>
    <property type="project" value="UniProtKB-KW"/>
</dbReference>
<evidence type="ECO:0000256" key="5">
    <source>
        <dbReference type="RuleBase" id="RU004404"/>
    </source>
</evidence>
<dbReference type="SUPFAM" id="SSF50156">
    <property type="entry name" value="PDZ domain-like"/>
    <property type="match status" value="1"/>
</dbReference>
<dbReference type="Gene3D" id="2.30.42.10">
    <property type="match status" value="1"/>
</dbReference>
<dbReference type="SUPFAM" id="SSF47090">
    <property type="entry name" value="PGBD-like"/>
    <property type="match status" value="1"/>
</dbReference>
<evidence type="ECO:0000256" key="2">
    <source>
        <dbReference type="ARBA" id="ARBA00022670"/>
    </source>
</evidence>
<dbReference type="CDD" id="cd07560">
    <property type="entry name" value="Peptidase_S41_CPP"/>
    <property type="match status" value="1"/>
</dbReference>
<comment type="caution">
    <text evidence="8">The sequence shown here is derived from an EMBL/GenBank/DDBJ whole genome shotgun (WGS) entry which is preliminary data.</text>
</comment>
<dbReference type="SMART" id="SM00228">
    <property type="entry name" value="PDZ"/>
    <property type="match status" value="1"/>
</dbReference>
<dbReference type="InterPro" id="IPR055210">
    <property type="entry name" value="CtpA/B_N"/>
</dbReference>
<dbReference type="InterPro" id="IPR029045">
    <property type="entry name" value="ClpP/crotonase-like_dom_sf"/>
</dbReference>
<dbReference type="InterPro" id="IPR004447">
    <property type="entry name" value="Peptidase_S41A"/>
</dbReference>
<dbReference type="Gene3D" id="3.90.226.10">
    <property type="entry name" value="2-enoyl-CoA Hydratase, Chain A, domain 1"/>
    <property type="match status" value="1"/>
</dbReference>
<dbReference type="PANTHER" id="PTHR32060:SF30">
    <property type="entry name" value="CARBOXY-TERMINAL PROCESSING PROTEASE CTPA"/>
    <property type="match status" value="1"/>
</dbReference>
<proteinExistence type="inferred from homology"/>
<dbReference type="Pfam" id="PF17820">
    <property type="entry name" value="PDZ_6"/>
    <property type="match status" value="1"/>
</dbReference>
<dbReference type="InterPro" id="IPR005151">
    <property type="entry name" value="Tail-specific_protease"/>
</dbReference>